<feature type="coiled-coil region" evidence="1">
    <location>
        <begin position="54"/>
        <end position="81"/>
    </location>
</feature>
<accession>A0ABD3MGH3</accession>
<comment type="caution">
    <text evidence="2">The sequence shown here is derived from an EMBL/GenBank/DDBJ whole genome shotgun (WGS) entry which is preliminary data.</text>
</comment>
<dbReference type="Proteomes" id="UP001530315">
    <property type="component" value="Unassembled WGS sequence"/>
</dbReference>
<protein>
    <submittedName>
        <fullName evidence="2">Uncharacterized protein</fullName>
    </submittedName>
</protein>
<dbReference type="EMBL" id="JALLAZ020001809">
    <property type="protein sequence ID" value="KAL3763144.1"/>
    <property type="molecule type" value="Genomic_DNA"/>
</dbReference>
<keyword evidence="1" id="KW-0175">Coiled coil</keyword>
<keyword evidence="3" id="KW-1185">Reference proteome</keyword>
<organism evidence="2 3">
    <name type="scientific">Stephanodiscus triporus</name>
    <dbReference type="NCBI Taxonomy" id="2934178"/>
    <lineage>
        <taxon>Eukaryota</taxon>
        <taxon>Sar</taxon>
        <taxon>Stramenopiles</taxon>
        <taxon>Ochrophyta</taxon>
        <taxon>Bacillariophyta</taxon>
        <taxon>Coscinodiscophyceae</taxon>
        <taxon>Thalassiosirophycidae</taxon>
        <taxon>Stephanodiscales</taxon>
        <taxon>Stephanodiscaceae</taxon>
        <taxon>Stephanodiscus</taxon>
    </lineage>
</organism>
<reference evidence="2 3" key="1">
    <citation type="submission" date="2024-10" db="EMBL/GenBank/DDBJ databases">
        <title>Updated reference genomes for cyclostephanoid diatoms.</title>
        <authorList>
            <person name="Roberts W.R."/>
            <person name="Alverson A.J."/>
        </authorList>
    </citation>
    <scope>NUCLEOTIDE SEQUENCE [LARGE SCALE GENOMIC DNA]</scope>
    <source>
        <strain evidence="2 3">AJA276-08</strain>
    </source>
</reference>
<name>A0ABD3MGH3_9STRA</name>
<evidence type="ECO:0000313" key="2">
    <source>
        <dbReference type="EMBL" id="KAL3763144.1"/>
    </source>
</evidence>
<dbReference type="AlphaFoldDB" id="A0ABD3MGH3"/>
<evidence type="ECO:0000313" key="3">
    <source>
        <dbReference type="Proteomes" id="UP001530315"/>
    </source>
</evidence>
<proteinExistence type="predicted"/>
<evidence type="ECO:0000256" key="1">
    <source>
        <dbReference type="SAM" id="Coils"/>
    </source>
</evidence>
<sequence length="321" mass="35269">MSLTCDAGRPNEKHEIDARVVSPLREVDEKTSCGIMEAGAGMHPRRDSRQLSAIAHLTEQNNILKQRVATLEAENEEMGDEMDYLIHEIILLRVEKKGQSHTIKEVDVSGSLGSLMIESLSEDGDYDYYSYDDNDDDANSDSVPPMVSPLRKRYVSLLTEEVVVLSPTPCREEGDLIVLHQEDGSANFVDAVDDGGRFPTTMKNPAASASVITASPVQSNQASHNCPQKTLHFDDRLRSIHLLTDAPMSATELGGNMQMAQAVNVVEISSSIEQRTGENSNVDSSIIFEKNEIANSESVVDQADLDIEKIVLSDLFFSNTI</sequence>
<gene>
    <name evidence="2" type="ORF">ACHAW5_004647</name>
</gene>